<evidence type="ECO:0000256" key="2">
    <source>
        <dbReference type="ARBA" id="ARBA00022840"/>
    </source>
</evidence>
<evidence type="ECO:0000256" key="3">
    <source>
        <dbReference type="PROSITE-ProRule" id="PRU00289"/>
    </source>
</evidence>
<feature type="domain" description="FtsK" evidence="5">
    <location>
        <begin position="318"/>
        <end position="523"/>
    </location>
</feature>
<comment type="caution">
    <text evidence="6">The sequence shown here is derived from an EMBL/GenBank/DDBJ whole genome shotgun (WGS) entry which is preliminary data.</text>
</comment>
<dbReference type="EMBL" id="JYFN01000011">
    <property type="protein sequence ID" value="KJE23720.1"/>
    <property type="molecule type" value="Genomic_DNA"/>
</dbReference>
<dbReference type="InterPro" id="IPR050206">
    <property type="entry name" value="FtsK/SpoIIIE/SftA"/>
</dbReference>
<keyword evidence="2 3" id="KW-0067">ATP-binding</keyword>
<evidence type="ECO:0000313" key="7">
    <source>
        <dbReference type="Proteomes" id="UP000032545"/>
    </source>
</evidence>
<evidence type="ECO:0000256" key="4">
    <source>
        <dbReference type="SAM" id="MobiDB-lite"/>
    </source>
</evidence>
<dbReference type="Gene3D" id="3.40.50.300">
    <property type="entry name" value="P-loop containing nucleotide triphosphate hydrolases"/>
    <property type="match status" value="1"/>
</dbReference>
<keyword evidence="7" id="KW-1185">Reference proteome</keyword>
<sequence length="718" mass="77199">MTELDEAPAAHGGTVVTGPWAAEPMVEAGPVVGEVLPAAGPVAARPAVPLRLDDPLRLPVWMTDRAVARARARRAGLVAGRLAVRSTWRTPAAVARGSWQLGRWWWMWVRAEDLAVELRDPAGRLGKEIFVVREHRKARWIISGGVFGGSSLAEALGAVMVGDWLPVLSVAVGAGAAGLAGRRRAPGGVLAVGGMEPDPRADLAPEHLNAAFRAAGLLKPGTTLVLCAPIVRDRHGRGWETVLDLPRGAGKTAAHAIAKLDVLAAELGVDEIQLILSRVRAHEGGHGRRLSLWVADDDPYLGTPIRSQLIDLDRFDFWKPVPFGRDARGNRIDVLLLWQSAFFGGLPRRGKTFSMRLLVAAAVLDPWCQLWLADGKGGADFRAVAGVAHRYVSGADPDDLTAFEAMLDELISEMSRRFALLASLPASVCPQGKLTPEIMRRYRLPLIPLVIDELQEYFEAVEDEKDRQRIIGKLARIARRGPAAGIMPVYASQRPDAKSVPTKLREIVTYRYCTQVTDKTSSDMVLGDGKARAGADASILSESEHHKGVGVLVTGPASFVVVKADLLENPDFEAVCQRGRELRLAEGTLTGEACGDLASAAASVRFVIPTVIADVLEAFGRRSRMWTEDLLSALVNIDEDTYGEWDGTRLASELEDAGVVRSMKQVKIDGENRAGWLLRDLEGAIPPEALAARPVDGAPSTRAASEPPATPLGSTPAP</sequence>
<dbReference type="PANTHER" id="PTHR22683">
    <property type="entry name" value="SPORULATION PROTEIN RELATED"/>
    <property type="match status" value="1"/>
</dbReference>
<organism evidence="6 7">
    <name type="scientific">Frankia torreyi</name>
    <dbReference type="NCBI Taxonomy" id="1856"/>
    <lineage>
        <taxon>Bacteria</taxon>
        <taxon>Bacillati</taxon>
        <taxon>Actinomycetota</taxon>
        <taxon>Actinomycetes</taxon>
        <taxon>Frankiales</taxon>
        <taxon>Frankiaceae</taxon>
        <taxon>Frankia</taxon>
    </lineage>
</organism>
<name>A0A0D8BI47_9ACTN</name>
<evidence type="ECO:0000256" key="1">
    <source>
        <dbReference type="ARBA" id="ARBA00022741"/>
    </source>
</evidence>
<protein>
    <submittedName>
        <fullName evidence="6">FtsK/SpoIIIE family protein</fullName>
    </submittedName>
</protein>
<dbReference type="PATRIC" id="fig|1502723.3.peg.634"/>
<dbReference type="SUPFAM" id="SSF52540">
    <property type="entry name" value="P-loop containing nucleoside triphosphate hydrolases"/>
    <property type="match status" value="1"/>
</dbReference>
<dbReference type="InterPro" id="IPR002543">
    <property type="entry name" value="FtsK_dom"/>
</dbReference>
<dbReference type="GO" id="GO:0005524">
    <property type="term" value="F:ATP binding"/>
    <property type="evidence" value="ECO:0007669"/>
    <property type="project" value="UniProtKB-UniRule"/>
</dbReference>
<evidence type="ECO:0000313" key="6">
    <source>
        <dbReference type="EMBL" id="KJE23720.1"/>
    </source>
</evidence>
<dbReference type="PANTHER" id="PTHR22683:SF41">
    <property type="entry name" value="DNA TRANSLOCASE FTSK"/>
    <property type="match status" value="1"/>
</dbReference>
<accession>A0A0D8BI47</accession>
<feature type="region of interest" description="Disordered" evidence="4">
    <location>
        <begin position="689"/>
        <end position="718"/>
    </location>
</feature>
<evidence type="ECO:0000259" key="5">
    <source>
        <dbReference type="PROSITE" id="PS50901"/>
    </source>
</evidence>
<reference evidence="7" key="1">
    <citation type="submission" date="2015-02" db="EMBL/GenBank/DDBJ databases">
        <title>Draft Genome of Frankia sp. CpI1-S.</title>
        <authorList>
            <person name="Oshone R.T."/>
            <person name="Ngom M."/>
            <person name="Ghodhbane-Gtari F."/>
            <person name="Gtari M."/>
            <person name="Morris K."/>
            <person name="Thomas K."/>
            <person name="Sen A."/>
            <person name="Tisa L.S."/>
        </authorList>
    </citation>
    <scope>NUCLEOTIDE SEQUENCE [LARGE SCALE GENOMIC DNA]</scope>
    <source>
        <strain evidence="7">CpI1-S</strain>
    </source>
</reference>
<gene>
    <name evidence="6" type="ORF">FF36_01905</name>
</gene>
<dbReference type="PROSITE" id="PS50901">
    <property type="entry name" value="FTSK"/>
    <property type="match status" value="1"/>
</dbReference>
<dbReference type="Pfam" id="PF01580">
    <property type="entry name" value="FtsK_SpoIIIE"/>
    <property type="match status" value="1"/>
</dbReference>
<reference evidence="6 7" key="2">
    <citation type="journal article" date="2016" name="Genome Announc.">
        <title>Permanent Draft Genome Sequences for Two Variants of Frankia sp. Strain CpI1, the First Frankia Strain Isolated from Root Nodules of Comptonia peregrina.</title>
        <authorList>
            <person name="Oshone R."/>
            <person name="Hurst S.G.IV."/>
            <person name="Abebe-Akele F."/>
            <person name="Simpson S."/>
            <person name="Morris K."/>
            <person name="Thomas W.K."/>
            <person name="Tisa L.S."/>
        </authorList>
    </citation>
    <scope>NUCLEOTIDE SEQUENCE [LARGE SCALE GENOMIC DNA]</scope>
    <source>
        <strain evidence="7">CpI1-S</strain>
    </source>
</reference>
<dbReference type="GO" id="GO:0003677">
    <property type="term" value="F:DNA binding"/>
    <property type="evidence" value="ECO:0007669"/>
    <property type="project" value="InterPro"/>
</dbReference>
<proteinExistence type="predicted"/>
<keyword evidence="1 3" id="KW-0547">Nucleotide-binding</keyword>
<dbReference type="Proteomes" id="UP000032545">
    <property type="component" value="Unassembled WGS sequence"/>
</dbReference>
<feature type="binding site" evidence="3">
    <location>
        <begin position="345"/>
        <end position="352"/>
    </location>
    <ligand>
        <name>ATP</name>
        <dbReference type="ChEBI" id="CHEBI:30616"/>
    </ligand>
</feature>
<dbReference type="AlphaFoldDB" id="A0A0D8BI47"/>
<dbReference type="InterPro" id="IPR027417">
    <property type="entry name" value="P-loop_NTPase"/>
</dbReference>
<dbReference type="RefSeq" id="WP_044884585.1">
    <property type="nucleotide sequence ID" value="NZ_JYFN01000011.1"/>
</dbReference>